<evidence type="ECO:0000313" key="3">
    <source>
        <dbReference type="Proteomes" id="UP000324222"/>
    </source>
</evidence>
<evidence type="ECO:0000313" key="2">
    <source>
        <dbReference type="EMBL" id="MPC54167.1"/>
    </source>
</evidence>
<proteinExistence type="predicted"/>
<gene>
    <name evidence="2" type="ORF">E2C01_048075</name>
</gene>
<dbReference type="Proteomes" id="UP000324222">
    <property type="component" value="Unassembled WGS sequence"/>
</dbReference>
<organism evidence="2 3">
    <name type="scientific">Portunus trituberculatus</name>
    <name type="common">Swimming crab</name>
    <name type="synonym">Neptunus trituberculatus</name>
    <dbReference type="NCBI Taxonomy" id="210409"/>
    <lineage>
        <taxon>Eukaryota</taxon>
        <taxon>Metazoa</taxon>
        <taxon>Ecdysozoa</taxon>
        <taxon>Arthropoda</taxon>
        <taxon>Crustacea</taxon>
        <taxon>Multicrustacea</taxon>
        <taxon>Malacostraca</taxon>
        <taxon>Eumalacostraca</taxon>
        <taxon>Eucarida</taxon>
        <taxon>Decapoda</taxon>
        <taxon>Pleocyemata</taxon>
        <taxon>Brachyura</taxon>
        <taxon>Eubrachyura</taxon>
        <taxon>Portunoidea</taxon>
        <taxon>Portunidae</taxon>
        <taxon>Portuninae</taxon>
        <taxon>Portunus</taxon>
    </lineage>
</organism>
<feature type="region of interest" description="Disordered" evidence="1">
    <location>
        <begin position="51"/>
        <end position="72"/>
    </location>
</feature>
<keyword evidence="3" id="KW-1185">Reference proteome</keyword>
<dbReference type="EMBL" id="VSRR010012162">
    <property type="protein sequence ID" value="MPC54167.1"/>
    <property type="molecule type" value="Genomic_DNA"/>
</dbReference>
<sequence length="96" mass="10262">MGRVEVMSRVPAALQVLRRTEAGNIVSSPFLHTNTPLSSLPPSVPPSPLLIPSPLSPHLETPPMSPSRLPVSSPCLPPHLHTLLVPPFPSLYCPHA</sequence>
<accession>A0A5B7G9M0</accession>
<protein>
    <submittedName>
        <fullName evidence="2">Uncharacterized protein</fullName>
    </submittedName>
</protein>
<comment type="caution">
    <text evidence="2">The sequence shown here is derived from an EMBL/GenBank/DDBJ whole genome shotgun (WGS) entry which is preliminary data.</text>
</comment>
<dbReference type="AlphaFoldDB" id="A0A5B7G9M0"/>
<name>A0A5B7G9M0_PORTR</name>
<reference evidence="2 3" key="1">
    <citation type="submission" date="2019-05" db="EMBL/GenBank/DDBJ databases">
        <title>Another draft genome of Portunus trituberculatus and its Hox gene families provides insights of decapod evolution.</title>
        <authorList>
            <person name="Jeong J.-H."/>
            <person name="Song I."/>
            <person name="Kim S."/>
            <person name="Choi T."/>
            <person name="Kim D."/>
            <person name="Ryu S."/>
            <person name="Kim W."/>
        </authorList>
    </citation>
    <scope>NUCLEOTIDE SEQUENCE [LARGE SCALE GENOMIC DNA]</scope>
    <source>
        <tissue evidence="2">Muscle</tissue>
    </source>
</reference>
<evidence type="ECO:0000256" key="1">
    <source>
        <dbReference type="SAM" id="MobiDB-lite"/>
    </source>
</evidence>